<dbReference type="AlphaFoldDB" id="A0A814UNW3"/>
<proteinExistence type="predicted"/>
<protein>
    <submittedName>
        <fullName evidence="2">Uncharacterized protein</fullName>
    </submittedName>
</protein>
<evidence type="ECO:0000313" key="2">
    <source>
        <dbReference type="EMBL" id="CAF1178148.1"/>
    </source>
</evidence>
<evidence type="ECO:0000313" key="3">
    <source>
        <dbReference type="EMBL" id="CAF3942353.1"/>
    </source>
</evidence>
<sequence>MPCPPFKIIDPNPDRYEANIVHANETDVHFRFNHDVSPTNTTWWLSSTNATWSSSSFSSIPLILKFRTEISSLTELAKSRSSANATPSTMTQIWTWILLTNTLQEKEKDKSKFGTSAMALAVVGGIVVGVLGSSAISQVHKCIHWRNGKLLCGRKRKNRRIVLYERSNQTSDDGRLSQLDSPGDIVITWL</sequence>
<evidence type="ECO:0000256" key="1">
    <source>
        <dbReference type="SAM" id="Phobius"/>
    </source>
</evidence>
<evidence type="ECO:0000313" key="4">
    <source>
        <dbReference type="Proteomes" id="UP000663829"/>
    </source>
</evidence>
<dbReference type="Proteomes" id="UP000663829">
    <property type="component" value="Unassembled WGS sequence"/>
</dbReference>
<reference evidence="2" key="1">
    <citation type="submission" date="2021-02" db="EMBL/GenBank/DDBJ databases">
        <authorList>
            <person name="Nowell W R."/>
        </authorList>
    </citation>
    <scope>NUCLEOTIDE SEQUENCE</scope>
</reference>
<feature type="transmembrane region" description="Helical" evidence="1">
    <location>
        <begin position="113"/>
        <end position="136"/>
    </location>
</feature>
<comment type="caution">
    <text evidence="2">The sequence shown here is derived from an EMBL/GenBank/DDBJ whole genome shotgun (WGS) entry which is preliminary data.</text>
</comment>
<accession>A0A814UNW3</accession>
<name>A0A814UNW3_9BILA</name>
<gene>
    <name evidence="2" type="ORF">GPM918_LOCUS22552</name>
    <name evidence="3" type="ORF">SRO942_LOCUS22553</name>
</gene>
<dbReference type="Proteomes" id="UP000681722">
    <property type="component" value="Unassembled WGS sequence"/>
</dbReference>
<keyword evidence="4" id="KW-1185">Reference proteome</keyword>
<dbReference type="EMBL" id="CAJNOQ010007767">
    <property type="protein sequence ID" value="CAF1178148.1"/>
    <property type="molecule type" value="Genomic_DNA"/>
</dbReference>
<keyword evidence="1" id="KW-1133">Transmembrane helix</keyword>
<dbReference type="EMBL" id="CAJOBC010007768">
    <property type="protein sequence ID" value="CAF3942353.1"/>
    <property type="molecule type" value="Genomic_DNA"/>
</dbReference>
<keyword evidence="1" id="KW-0472">Membrane</keyword>
<keyword evidence="1" id="KW-0812">Transmembrane</keyword>
<organism evidence="2 4">
    <name type="scientific">Didymodactylos carnosus</name>
    <dbReference type="NCBI Taxonomy" id="1234261"/>
    <lineage>
        <taxon>Eukaryota</taxon>
        <taxon>Metazoa</taxon>
        <taxon>Spiralia</taxon>
        <taxon>Gnathifera</taxon>
        <taxon>Rotifera</taxon>
        <taxon>Eurotatoria</taxon>
        <taxon>Bdelloidea</taxon>
        <taxon>Philodinida</taxon>
        <taxon>Philodinidae</taxon>
        <taxon>Didymodactylos</taxon>
    </lineage>
</organism>